<sequence length="156" mass="17280">MFLFNNEEPKASASGSFSLRECSCISPVWASVARLYRLPDCERLRERLLEFLRGNTAATSGKFSGSLFWGDKVRIVVVELSMVEGSGRAKVAVVPTSAVLVANVVVDSACLMYLGELLYLGVIEICEIELLPINLVCREYKMLVAIYFWGTLGDCR</sequence>
<dbReference type="AlphaFoldDB" id="A0A0L0C106"/>
<comment type="caution">
    <text evidence="1">The sequence shown here is derived from an EMBL/GenBank/DDBJ whole genome shotgun (WGS) entry which is preliminary data.</text>
</comment>
<dbReference type="EMBL" id="JRES01001043">
    <property type="protein sequence ID" value="KNC26008.1"/>
    <property type="molecule type" value="Genomic_DNA"/>
</dbReference>
<accession>A0A0L0C106</accession>
<evidence type="ECO:0000313" key="2">
    <source>
        <dbReference type="Proteomes" id="UP000037069"/>
    </source>
</evidence>
<gene>
    <name evidence="1" type="ORF">FF38_14448</name>
</gene>
<organism evidence="1 2">
    <name type="scientific">Lucilia cuprina</name>
    <name type="common">Green bottle fly</name>
    <name type="synonym">Australian sheep blowfly</name>
    <dbReference type="NCBI Taxonomy" id="7375"/>
    <lineage>
        <taxon>Eukaryota</taxon>
        <taxon>Metazoa</taxon>
        <taxon>Ecdysozoa</taxon>
        <taxon>Arthropoda</taxon>
        <taxon>Hexapoda</taxon>
        <taxon>Insecta</taxon>
        <taxon>Pterygota</taxon>
        <taxon>Neoptera</taxon>
        <taxon>Endopterygota</taxon>
        <taxon>Diptera</taxon>
        <taxon>Brachycera</taxon>
        <taxon>Muscomorpha</taxon>
        <taxon>Oestroidea</taxon>
        <taxon>Calliphoridae</taxon>
        <taxon>Luciliinae</taxon>
        <taxon>Lucilia</taxon>
    </lineage>
</organism>
<keyword evidence="2" id="KW-1185">Reference proteome</keyword>
<evidence type="ECO:0000313" key="1">
    <source>
        <dbReference type="EMBL" id="KNC26008.1"/>
    </source>
</evidence>
<reference evidence="1 2" key="1">
    <citation type="journal article" date="2015" name="Nat. Commun.">
        <title>Lucilia cuprina genome unlocks parasitic fly biology to underpin future interventions.</title>
        <authorList>
            <person name="Anstead C.A."/>
            <person name="Korhonen P.K."/>
            <person name="Young N.D."/>
            <person name="Hall R.S."/>
            <person name="Jex A.R."/>
            <person name="Murali S.C."/>
            <person name="Hughes D.S."/>
            <person name="Lee S.F."/>
            <person name="Perry T."/>
            <person name="Stroehlein A.J."/>
            <person name="Ansell B.R."/>
            <person name="Breugelmans B."/>
            <person name="Hofmann A."/>
            <person name="Qu J."/>
            <person name="Dugan S."/>
            <person name="Lee S.L."/>
            <person name="Chao H."/>
            <person name="Dinh H."/>
            <person name="Han Y."/>
            <person name="Doddapaneni H.V."/>
            <person name="Worley K.C."/>
            <person name="Muzny D.M."/>
            <person name="Ioannidis P."/>
            <person name="Waterhouse R.M."/>
            <person name="Zdobnov E.M."/>
            <person name="James P.J."/>
            <person name="Bagnall N.H."/>
            <person name="Kotze A.C."/>
            <person name="Gibbs R.A."/>
            <person name="Richards S."/>
            <person name="Batterham P."/>
            <person name="Gasser R.B."/>
        </authorList>
    </citation>
    <scope>NUCLEOTIDE SEQUENCE [LARGE SCALE GENOMIC DNA]</scope>
    <source>
        <strain evidence="1 2">LS</strain>
        <tissue evidence="1">Full body</tissue>
    </source>
</reference>
<protein>
    <submittedName>
        <fullName evidence="1">Uncharacterized protein</fullName>
    </submittedName>
</protein>
<dbReference type="Proteomes" id="UP000037069">
    <property type="component" value="Unassembled WGS sequence"/>
</dbReference>
<name>A0A0L0C106_LUCCU</name>
<proteinExistence type="predicted"/>